<dbReference type="PANTHER" id="PTHR43143">
    <property type="entry name" value="METALLOPHOSPHOESTERASE, CALCINEURIN SUPERFAMILY"/>
    <property type="match status" value="1"/>
</dbReference>
<comment type="caution">
    <text evidence="2">The sequence shown here is derived from an EMBL/GenBank/DDBJ whole genome shotgun (WGS) entry which is preliminary data.</text>
</comment>
<keyword evidence="3" id="KW-1185">Reference proteome</keyword>
<dbReference type="Gene3D" id="3.60.21.10">
    <property type="match status" value="1"/>
</dbReference>
<sequence length="323" mass="35303">MTPHRRDPAQLPVGLVLDVPEAPAPYSGPGVPPDADRFTFALISDRTGDARPGVFERGIAALNILNPVFAVQVGDLVEGYTDDPAVLDREWAEIDAMLAPLRTPLFHVPGNHDVANDAMRARWLARYGRLYYHFRYRGVLFLLLNTQDPEIPPSPEVAARLDARLAAAGDDEELRREAFFAELDWEGVPRAAALSDEQLAYAEAVLAEHADARHTVVVMHMPLWQGSHDGRADGTGHPAYLRLRAALGDRPHTMFSGHVHNYRATEADGNRYIRLGPTGGCWVYGDGDPGNVDHVTLVTIDRDGPHIANLALDGIRGADGTPV</sequence>
<protein>
    <submittedName>
        <fullName evidence="2">Metallophosphoesterase</fullName>
    </submittedName>
</protein>
<evidence type="ECO:0000313" key="3">
    <source>
        <dbReference type="Proteomes" id="UP001500466"/>
    </source>
</evidence>
<accession>A0ABP9GUF3</accession>
<organism evidence="2 3">
    <name type="scientific">Yinghuangia aomiensis</name>
    <dbReference type="NCBI Taxonomy" id="676205"/>
    <lineage>
        <taxon>Bacteria</taxon>
        <taxon>Bacillati</taxon>
        <taxon>Actinomycetota</taxon>
        <taxon>Actinomycetes</taxon>
        <taxon>Kitasatosporales</taxon>
        <taxon>Streptomycetaceae</taxon>
        <taxon>Yinghuangia</taxon>
    </lineage>
</organism>
<dbReference type="InterPro" id="IPR029052">
    <property type="entry name" value="Metallo-depent_PP-like"/>
</dbReference>
<proteinExistence type="predicted"/>
<reference evidence="3" key="1">
    <citation type="journal article" date="2019" name="Int. J. Syst. Evol. Microbiol.">
        <title>The Global Catalogue of Microorganisms (GCM) 10K type strain sequencing project: providing services to taxonomists for standard genome sequencing and annotation.</title>
        <authorList>
            <consortium name="The Broad Institute Genomics Platform"/>
            <consortium name="The Broad Institute Genome Sequencing Center for Infectious Disease"/>
            <person name="Wu L."/>
            <person name="Ma J."/>
        </authorList>
    </citation>
    <scope>NUCLEOTIDE SEQUENCE [LARGE SCALE GENOMIC DNA]</scope>
    <source>
        <strain evidence="3">JCM 17986</strain>
    </source>
</reference>
<dbReference type="InterPro" id="IPR004843">
    <property type="entry name" value="Calcineurin-like_PHP"/>
</dbReference>
<dbReference type="InterPro" id="IPR051918">
    <property type="entry name" value="STPP_CPPED1"/>
</dbReference>
<evidence type="ECO:0000259" key="1">
    <source>
        <dbReference type="Pfam" id="PF00149"/>
    </source>
</evidence>
<dbReference type="Pfam" id="PF00149">
    <property type="entry name" value="Metallophos"/>
    <property type="match status" value="1"/>
</dbReference>
<name>A0ABP9GUF3_9ACTN</name>
<gene>
    <name evidence="2" type="ORF">GCM10023205_13420</name>
</gene>
<dbReference type="SUPFAM" id="SSF56300">
    <property type="entry name" value="Metallo-dependent phosphatases"/>
    <property type="match status" value="1"/>
</dbReference>
<dbReference type="RefSeq" id="WP_345674359.1">
    <property type="nucleotide sequence ID" value="NZ_BAABHS010000004.1"/>
</dbReference>
<dbReference type="PANTHER" id="PTHR43143:SF1">
    <property type="entry name" value="SERINE_THREONINE-PROTEIN PHOSPHATASE CPPED1"/>
    <property type="match status" value="1"/>
</dbReference>
<feature type="domain" description="Calcineurin-like phosphoesterase" evidence="1">
    <location>
        <begin position="53"/>
        <end position="262"/>
    </location>
</feature>
<dbReference type="EMBL" id="BAABHS010000004">
    <property type="protein sequence ID" value="GAA4953420.1"/>
    <property type="molecule type" value="Genomic_DNA"/>
</dbReference>
<evidence type="ECO:0000313" key="2">
    <source>
        <dbReference type="EMBL" id="GAA4953420.1"/>
    </source>
</evidence>
<dbReference type="Proteomes" id="UP001500466">
    <property type="component" value="Unassembled WGS sequence"/>
</dbReference>